<dbReference type="EMBL" id="ML978128">
    <property type="protein sequence ID" value="KAF2097274.1"/>
    <property type="molecule type" value="Genomic_DNA"/>
</dbReference>
<evidence type="ECO:0000256" key="6">
    <source>
        <dbReference type="ARBA" id="ARBA00023128"/>
    </source>
</evidence>
<dbReference type="OrthoDB" id="529194at2759"/>
<reference evidence="9" key="1">
    <citation type="journal article" date="2020" name="Stud. Mycol.">
        <title>101 Dothideomycetes genomes: a test case for predicting lifestyles and emergence of pathogens.</title>
        <authorList>
            <person name="Haridas S."/>
            <person name="Albert R."/>
            <person name="Binder M."/>
            <person name="Bloem J."/>
            <person name="Labutti K."/>
            <person name="Salamov A."/>
            <person name="Andreopoulos B."/>
            <person name="Baker S."/>
            <person name="Barry K."/>
            <person name="Bills G."/>
            <person name="Bluhm B."/>
            <person name="Cannon C."/>
            <person name="Castanera R."/>
            <person name="Culley D."/>
            <person name="Daum C."/>
            <person name="Ezra D."/>
            <person name="Gonzalez J."/>
            <person name="Henrissat B."/>
            <person name="Kuo A."/>
            <person name="Liang C."/>
            <person name="Lipzen A."/>
            <person name="Lutzoni F."/>
            <person name="Magnuson J."/>
            <person name="Mondo S."/>
            <person name="Nolan M."/>
            <person name="Ohm R."/>
            <person name="Pangilinan J."/>
            <person name="Park H.-J."/>
            <person name="Ramirez L."/>
            <person name="Alfaro M."/>
            <person name="Sun H."/>
            <person name="Tritt A."/>
            <person name="Yoshinaga Y."/>
            <person name="Zwiers L.-H."/>
            <person name="Turgeon B."/>
            <person name="Goodwin S."/>
            <person name="Spatafora J."/>
            <person name="Crous P."/>
            <person name="Grigoriev I."/>
        </authorList>
    </citation>
    <scope>NUCLEOTIDE SEQUENCE</scope>
    <source>
        <strain evidence="9">CBS 133067</strain>
    </source>
</reference>
<evidence type="ECO:0000256" key="3">
    <source>
        <dbReference type="ARBA" id="ARBA00011589"/>
    </source>
</evidence>
<evidence type="ECO:0000256" key="1">
    <source>
        <dbReference type="ARBA" id="ARBA00004305"/>
    </source>
</evidence>
<dbReference type="GO" id="GO:0034551">
    <property type="term" value="P:mitochondrial respiratory chain complex III assembly"/>
    <property type="evidence" value="ECO:0007669"/>
    <property type="project" value="InterPro"/>
</dbReference>
<dbReference type="CDD" id="cd20267">
    <property type="entry name" value="Complex1_LYR_LYRM7"/>
    <property type="match status" value="1"/>
</dbReference>
<organism evidence="9 10">
    <name type="scientific">Rhizodiscina lignyota</name>
    <dbReference type="NCBI Taxonomy" id="1504668"/>
    <lineage>
        <taxon>Eukaryota</taxon>
        <taxon>Fungi</taxon>
        <taxon>Dikarya</taxon>
        <taxon>Ascomycota</taxon>
        <taxon>Pezizomycotina</taxon>
        <taxon>Dothideomycetes</taxon>
        <taxon>Pleosporomycetidae</taxon>
        <taxon>Aulographales</taxon>
        <taxon>Rhizodiscinaceae</taxon>
        <taxon>Rhizodiscina</taxon>
    </lineage>
</organism>
<comment type="subunit">
    <text evidence="3">Interacts with RIP1.</text>
</comment>
<dbReference type="Proteomes" id="UP000799772">
    <property type="component" value="Unassembled WGS sequence"/>
</dbReference>
<name>A0A9P4IAS6_9PEZI</name>
<dbReference type="PANTHER" id="PTHR46749">
    <property type="entry name" value="COMPLEX III ASSEMBLY FACTOR LYRM7"/>
    <property type="match status" value="1"/>
</dbReference>
<evidence type="ECO:0000256" key="5">
    <source>
        <dbReference type="ARBA" id="ARBA00022946"/>
    </source>
</evidence>
<evidence type="ECO:0000256" key="4">
    <source>
        <dbReference type="ARBA" id="ARBA00015108"/>
    </source>
</evidence>
<dbReference type="PANTHER" id="PTHR46749:SF1">
    <property type="entry name" value="COMPLEX III ASSEMBLY FACTOR LYRM7"/>
    <property type="match status" value="1"/>
</dbReference>
<evidence type="ECO:0000256" key="8">
    <source>
        <dbReference type="ARBA" id="ARBA00025268"/>
    </source>
</evidence>
<protein>
    <recommendedName>
        <fullName evidence="4">Mitochondrial zinc maintenance protein 1, mitochondrial</fullName>
    </recommendedName>
</protein>
<comment type="function">
    <text evidence="8">Assembly factor required for Rieske Fe-S protein RIP1 incorporation into the cytochrome b-c1 (CIII) complex. Functions as a chaperone, binding to this subunit within the mitochondrial matrix and stabilizing it prior to its translocation and insertion into the late CIII dimeric intermediate within the mitochondrial inner membrane. Modulates the mitochondrial matrix zinc pool.</text>
</comment>
<gene>
    <name evidence="9" type="ORF">NA57DRAFT_77528</name>
</gene>
<proteinExistence type="inferred from homology"/>
<dbReference type="InterPro" id="IPR050435">
    <property type="entry name" value="MZM1/LYRM7"/>
</dbReference>
<dbReference type="InterPro" id="IPR045298">
    <property type="entry name" value="Complex1_LYR_LYRM7"/>
</dbReference>
<comment type="similarity">
    <text evidence="2">Belongs to the complex I LYR family. MZM1 subfamily.</text>
</comment>
<comment type="caution">
    <text evidence="9">The sequence shown here is derived from an EMBL/GenBank/DDBJ whole genome shotgun (WGS) entry which is preliminary data.</text>
</comment>
<evidence type="ECO:0000256" key="7">
    <source>
        <dbReference type="ARBA" id="ARBA00023186"/>
    </source>
</evidence>
<dbReference type="GO" id="GO:0044183">
    <property type="term" value="F:protein folding chaperone"/>
    <property type="evidence" value="ECO:0007669"/>
    <property type="project" value="TreeGrafter"/>
</dbReference>
<keyword evidence="10" id="KW-1185">Reference proteome</keyword>
<keyword evidence="5" id="KW-0809">Transit peptide</keyword>
<evidence type="ECO:0000313" key="9">
    <source>
        <dbReference type="EMBL" id="KAF2097274.1"/>
    </source>
</evidence>
<evidence type="ECO:0000256" key="2">
    <source>
        <dbReference type="ARBA" id="ARBA00009949"/>
    </source>
</evidence>
<comment type="subcellular location">
    <subcellularLocation>
        <location evidence="1">Mitochondrion matrix</location>
    </subcellularLocation>
</comment>
<dbReference type="GO" id="GO:0005759">
    <property type="term" value="C:mitochondrial matrix"/>
    <property type="evidence" value="ECO:0007669"/>
    <property type="project" value="UniProtKB-SubCell"/>
</dbReference>
<keyword evidence="7" id="KW-0143">Chaperone</keyword>
<accession>A0A9P4IAS6</accession>
<evidence type="ECO:0000313" key="10">
    <source>
        <dbReference type="Proteomes" id="UP000799772"/>
    </source>
</evidence>
<sequence length="117" mass="12367">MAAREMALAAYRHVLRSARIAFEGDSIRLTAARSAAREGFEGNKTLPPGGEAALSGIQHAEGVAQILRENVVQGKATDSDGSKYKLRIHQETELGDNETLMGGTGLNSNVTGKCGQL</sequence>
<keyword evidence="6" id="KW-0496">Mitochondrion</keyword>
<dbReference type="AlphaFoldDB" id="A0A9P4IAS6"/>